<evidence type="ECO:0000256" key="4">
    <source>
        <dbReference type="ARBA" id="ARBA00022679"/>
    </source>
</evidence>
<dbReference type="SUPFAM" id="SSF52540">
    <property type="entry name" value="P-loop containing nucleoside triphosphate hydrolases"/>
    <property type="match status" value="1"/>
</dbReference>
<feature type="domain" description="Guanylate kinase-like" evidence="10">
    <location>
        <begin position="17"/>
        <end position="196"/>
    </location>
</feature>
<dbReference type="GO" id="GO:0004385">
    <property type="term" value="F:GMP kinase activity"/>
    <property type="evidence" value="ECO:0007669"/>
    <property type="project" value="UniProtKB-EC"/>
</dbReference>
<sequence>MARMAHRDSKFEFDRRGVLFVLSSPSGAGKSTIARKLLEREPGMGVSVSATTRPMREGEEDGREYHFVTTEKFKELAARHEFLEWAHVFNYRYGTPREPVKKMLAAGQDVLFDVDWQGAQQLFQLEGGDVVRVFIVPPSLTELEKRLRARATDSEDVIQYRMKRAERELSHWDGYDYVVVNDDLDACFEKVHTILKAEREKRSRKPGLIGFVRERQEEAIEMGLATR</sequence>
<dbReference type="Gene3D" id="3.30.63.10">
    <property type="entry name" value="Guanylate Kinase phosphate binding domain"/>
    <property type="match status" value="1"/>
</dbReference>
<dbReference type="PANTHER" id="PTHR23117">
    <property type="entry name" value="GUANYLATE KINASE-RELATED"/>
    <property type="match status" value="1"/>
</dbReference>
<dbReference type="InterPro" id="IPR008144">
    <property type="entry name" value="Guanylate_kin-like_dom"/>
</dbReference>
<feature type="binding site" evidence="9">
    <location>
        <begin position="24"/>
        <end position="31"/>
    </location>
    <ligand>
        <name>ATP</name>
        <dbReference type="ChEBI" id="CHEBI:30616"/>
    </ligand>
</feature>
<dbReference type="NCBIfam" id="TIGR03263">
    <property type="entry name" value="guanyl_kin"/>
    <property type="match status" value="1"/>
</dbReference>
<keyword evidence="4 9" id="KW-0808">Transferase</keyword>
<keyword evidence="6 9" id="KW-0418">Kinase</keyword>
<keyword evidence="12" id="KW-1185">Reference proteome</keyword>
<proteinExistence type="inferred from homology"/>
<dbReference type="Gene3D" id="3.40.50.300">
    <property type="entry name" value="P-loop containing nucleotide triphosphate hydrolases"/>
    <property type="match status" value="1"/>
</dbReference>
<dbReference type="InterPro" id="IPR027417">
    <property type="entry name" value="P-loop_NTPase"/>
</dbReference>
<keyword evidence="9" id="KW-0963">Cytoplasm</keyword>
<evidence type="ECO:0000256" key="8">
    <source>
        <dbReference type="ARBA" id="ARBA00030128"/>
    </source>
</evidence>
<evidence type="ECO:0000256" key="1">
    <source>
        <dbReference type="ARBA" id="ARBA00005790"/>
    </source>
</evidence>
<protein>
    <recommendedName>
        <fullName evidence="3 9">Guanylate kinase</fullName>
        <ecNumber evidence="2 9">2.7.4.8</ecNumber>
    </recommendedName>
    <alternativeName>
        <fullName evidence="8 9">GMP kinase</fullName>
    </alternativeName>
</protein>
<dbReference type="EMBL" id="JBELQC010000001">
    <property type="protein sequence ID" value="MFL9841209.1"/>
    <property type="molecule type" value="Genomic_DNA"/>
</dbReference>
<dbReference type="Proteomes" id="UP001629244">
    <property type="component" value="Unassembled WGS sequence"/>
</dbReference>
<accession>A0ABW8YLX4</accession>
<evidence type="ECO:0000256" key="2">
    <source>
        <dbReference type="ARBA" id="ARBA00012961"/>
    </source>
</evidence>
<name>A0ABW8YLX4_9SPHN</name>
<dbReference type="PROSITE" id="PS00856">
    <property type="entry name" value="GUANYLATE_KINASE_1"/>
    <property type="match status" value="1"/>
</dbReference>
<dbReference type="EC" id="2.7.4.8" evidence="2 9"/>
<dbReference type="HAMAP" id="MF_00328">
    <property type="entry name" value="Guanylate_kinase"/>
    <property type="match status" value="1"/>
</dbReference>
<dbReference type="InterPro" id="IPR020590">
    <property type="entry name" value="Guanylate_kinase_CS"/>
</dbReference>
<dbReference type="PROSITE" id="PS50052">
    <property type="entry name" value="GUANYLATE_KINASE_2"/>
    <property type="match status" value="1"/>
</dbReference>
<evidence type="ECO:0000313" key="12">
    <source>
        <dbReference type="Proteomes" id="UP001629244"/>
    </source>
</evidence>
<dbReference type="InterPro" id="IPR017665">
    <property type="entry name" value="Guanylate_kinase"/>
</dbReference>
<evidence type="ECO:0000256" key="7">
    <source>
        <dbReference type="ARBA" id="ARBA00022840"/>
    </source>
</evidence>
<evidence type="ECO:0000256" key="3">
    <source>
        <dbReference type="ARBA" id="ARBA00016296"/>
    </source>
</evidence>
<evidence type="ECO:0000256" key="6">
    <source>
        <dbReference type="ARBA" id="ARBA00022777"/>
    </source>
</evidence>
<keyword evidence="7 9" id="KW-0067">ATP-binding</keyword>
<dbReference type="CDD" id="cd00071">
    <property type="entry name" value="GMPK"/>
    <property type="match status" value="1"/>
</dbReference>
<dbReference type="PANTHER" id="PTHR23117:SF13">
    <property type="entry name" value="GUANYLATE KINASE"/>
    <property type="match status" value="1"/>
</dbReference>
<comment type="function">
    <text evidence="9">Essential for recycling GMP and indirectly, cGMP.</text>
</comment>
<evidence type="ECO:0000259" key="10">
    <source>
        <dbReference type="PROSITE" id="PS50052"/>
    </source>
</evidence>
<comment type="caution">
    <text evidence="11">The sequence shown here is derived from an EMBL/GenBank/DDBJ whole genome shotgun (WGS) entry which is preliminary data.</text>
</comment>
<keyword evidence="5 9" id="KW-0547">Nucleotide-binding</keyword>
<evidence type="ECO:0000256" key="9">
    <source>
        <dbReference type="HAMAP-Rule" id="MF_00328"/>
    </source>
</evidence>
<comment type="subcellular location">
    <subcellularLocation>
        <location evidence="9">Cytoplasm</location>
    </subcellularLocation>
</comment>
<evidence type="ECO:0000313" key="11">
    <source>
        <dbReference type="EMBL" id="MFL9841209.1"/>
    </source>
</evidence>
<gene>
    <name evidence="9 11" type="primary">gmk</name>
    <name evidence="11" type="ORF">ABS767_09565</name>
</gene>
<comment type="similarity">
    <text evidence="1 9">Belongs to the guanylate kinase family.</text>
</comment>
<dbReference type="SMART" id="SM00072">
    <property type="entry name" value="GuKc"/>
    <property type="match status" value="1"/>
</dbReference>
<comment type="catalytic activity">
    <reaction evidence="9">
        <text>GMP + ATP = GDP + ADP</text>
        <dbReference type="Rhea" id="RHEA:20780"/>
        <dbReference type="ChEBI" id="CHEBI:30616"/>
        <dbReference type="ChEBI" id="CHEBI:58115"/>
        <dbReference type="ChEBI" id="CHEBI:58189"/>
        <dbReference type="ChEBI" id="CHEBI:456216"/>
        <dbReference type="EC" id="2.7.4.8"/>
    </reaction>
</comment>
<dbReference type="InterPro" id="IPR008145">
    <property type="entry name" value="GK/Ca_channel_bsu"/>
</dbReference>
<organism evidence="11 12">
    <name type="scientific">Sphingomonas plantiphila</name>
    <dbReference type="NCBI Taxonomy" id="3163295"/>
    <lineage>
        <taxon>Bacteria</taxon>
        <taxon>Pseudomonadati</taxon>
        <taxon>Pseudomonadota</taxon>
        <taxon>Alphaproteobacteria</taxon>
        <taxon>Sphingomonadales</taxon>
        <taxon>Sphingomonadaceae</taxon>
        <taxon>Sphingomonas</taxon>
    </lineage>
</organism>
<dbReference type="Pfam" id="PF00625">
    <property type="entry name" value="Guanylate_kin"/>
    <property type="match status" value="1"/>
</dbReference>
<evidence type="ECO:0000256" key="5">
    <source>
        <dbReference type="ARBA" id="ARBA00022741"/>
    </source>
</evidence>
<reference evidence="11 12" key="1">
    <citation type="submission" date="2024-06" db="EMBL/GenBank/DDBJ databases">
        <authorList>
            <person name="Kaempfer P."/>
            <person name="Viver T."/>
        </authorList>
    </citation>
    <scope>NUCLEOTIDE SEQUENCE [LARGE SCALE GENOMIC DNA]</scope>
    <source>
        <strain evidence="11 12">ST-64</strain>
    </source>
</reference>